<reference evidence="13" key="2">
    <citation type="journal article" date="2021" name="PeerJ">
        <title>Extensive microbial diversity within the chicken gut microbiome revealed by metagenomics and culture.</title>
        <authorList>
            <person name="Gilroy R."/>
            <person name="Ravi A."/>
            <person name="Getino M."/>
            <person name="Pursley I."/>
            <person name="Horton D.L."/>
            <person name="Alikhan N.F."/>
            <person name="Baker D."/>
            <person name="Gharbi K."/>
            <person name="Hall N."/>
            <person name="Watson M."/>
            <person name="Adriaenssens E.M."/>
            <person name="Foster-Nyarko E."/>
            <person name="Jarju S."/>
            <person name="Secka A."/>
            <person name="Antonio M."/>
            <person name="Oren A."/>
            <person name="Chaudhuri R.R."/>
            <person name="La Ragione R."/>
            <person name="Hildebrand F."/>
            <person name="Pallen M.J."/>
        </authorList>
    </citation>
    <scope>NUCLEOTIDE SEQUENCE</scope>
    <source>
        <strain evidence="13">ChiSjej4B22-8349</strain>
    </source>
</reference>
<dbReference type="InterPro" id="IPR004387">
    <property type="entry name" value="Pept_M50_Zn"/>
</dbReference>
<dbReference type="GO" id="GO:0046872">
    <property type="term" value="F:metal ion binding"/>
    <property type="evidence" value="ECO:0007669"/>
    <property type="project" value="UniProtKB-KW"/>
</dbReference>
<evidence type="ECO:0000313" key="14">
    <source>
        <dbReference type="Proteomes" id="UP000824130"/>
    </source>
</evidence>
<evidence type="ECO:0000256" key="3">
    <source>
        <dbReference type="ARBA" id="ARBA00007931"/>
    </source>
</evidence>
<dbReference type="SMART" id="SM00228">
    <property type="entry name" value="PDZ"/>
    <property type="match status" value="1"/>
</dbReference>
<reference evidence="13" key="1">
    <citation type="submission" date="2020-10" db="EMBL/GenBank/DDBJ databases">
        <authorList>
            <person name="Gilroy R."/>
        </authorList>
    </citation>
    <scope>NUCLEOTIDE SEQUENCE</scope>
    <source>
        <strain evidence="13">ChiSjej4B22-8349</strain>
    </source>
</reference>
<dbReference type="CDD" id="cd06163">
    <property type="entry name" value="S2P-M50_PDZ_RseP-like"/>
    <property type="match status" value="1"/>
</dbReference>
<keyword evidence="5 11" id="KW-0812">Transmembrane</keyword>
<protein>
    <recommendedName>
        <fullName evidence="11">Zinc metalloprotease</fullName>
        <ecNumber evidence="11">3.4.24.-</ecNumber>
    </recommendedName>
</protein>
<evidence type="ECO:0000256" key="1">
    <source>
        <dbReference type="ARBA" id="ARBA00001947"/>
    </source>
</evidence>
<evidence type="ECO:0000256" key="8">
    <source>
        <dbReference type="ARBA" id="ARBA00022989"/>
    </source>
</evidence>
<evidence type="ECO:0000256" key="5">
    <source>
        <dbReference type="ARBA" id="ARBA00022692"/>
    </source>
</evidence>
<keyword evidence="6 11" id="KW-0378">Hydrolase</keyword>
<evidence type="ECO:0000256" key="9">
    <source>
        <dbReference type="ARBA" id="ARBA00023049"/>
    </source>
</evidence>
<dbReference type="GO" id="GO:0004222">
    <property type="term" value="F:metalloendopeptidase activity"/>
    <property type="evidence" value="ECO:0007669"/>
    <property type="project" value="InterPro"/>
</dbReference>
<comment type="similarity">
    <text evidence="3 11">Belongs to the peptidase M50B family.</text>
</comment>
<keyword evidence="8 11" id="KW-1133">Transmembrane helix</keyword>
<feature type="transmembrane region" description="Helical" evidence="11">
    <location>
        <begin position="308"/>
        <end position="325"/>
    </location>
</feature>
<dbReference type="AlphaFoldDB" id="A0A9D1N740"/>
<keyword evidence="11" id="KW-0479">Metal-binding</keyword>
<dbReference type="PROSITE" id="PS50106">
    <property type="entry name" value="PDZ"/>
    <property type="match status" value="1"/>
</dbReference>
<dbReference type="SUPFAM" id="SSF50156">
    <property type="entry name" value="PDZ domain-like"/>
    <property type="match status" value="1"/>
</dbReference>
<feature type="transmembrane region" description="Helical" evidence="11">
    <location>
        <begin position="88"/>
        <end position="112"/>
    </location>
</feature>
<evidence type="ECO:0000259" key="12">
    <source>
        <dbReference type="PROSITE" id="PS50106"/>
    </source>
</evidence>
<dbReference type="Pfam" id="PF17820">
    <property type="entry name" value="PDZ_6"/>
    <property type="match status" value="1"/>
</dbReference>
<dbReference type="GO" id="GO:0016020">
    <property type="term" value="C:membrane"/>
    <property type="evidence" value="ECO:0007669"/>
    <property type="project" value="UniProtKB-SubCell"/>
</dbReference>
<dbReference type="Proteomes" id="UP000824130">
    <property type="component" value="Unassembled WGS sequence"/>
</dbReference>
<evidence type="ECO:0000256" key="4">
    <source>
        <dbReference type="ARBA" id="ARBA00022670"/>
    </source>
</evidence>
<dbReference type="EMBL" id="DVOB01000085">
    <property type="protein sequence ID" value="HIU95836.1"/>
    <property type="molecule type" value="Genomic_DNA"/>
</dbReference>
<dbReference type="PANTHER" id="PTHR42837:SF2">
    <property type="entry name" value="MEMBRANE METALLOPROTEASE ARASP2, CHLOROPLASTIC-RELATED"/>
    <property type="match status" value="1"/>
</dbReference>
<feature type="domain" description="PDZ" evidence="12">
    <location>
        <begin position="119"/>
        <end position="150"/>
    </location>
</feature>
<keyword evidence="7 11" id="KW-0862">Zinc</keyword>
<dbReference type="InterPro" id="IPR008915">
    <property type="entry name" value="Peptidase_M50"/>
</dbReference>
<comment type="subcellular location">
    <subcellularLocation>
        <location evidence="2">Membrane</location>
        <topology evidence="2">Multi-pass membrane protein</topology>
    </subcellularLocation>
</comment>
<dbReference type="GO" id="GO:0006508">
    <property type="term" value="P:proteolysis"/>
    <property type="evidence" value="ECO:0007669"/>
    <property type="project" value="UniProtKB-KW"/>
</dbReference>
<evidence type="ECO:0000256" key="6">
    <source>
        <dbReference type="ARBA" id="ARBA00022801"/>
    </source>
</evidence>
<dbReference type="CDD" id="cd23081">
    <property type="entry name" value="cpPDZ_EcRseP-like"/>
    <property type="match status" value="1"/>
</dbReference>
<sequence>MTIIYAILIFCVLIFVHEFGHFIAAKACGVKVNEFSIGMGPAFFKRQRGETLYSLRILPIGGFCAMEGEDEDSEDERAFNNKPAWQRAIVLAAGAFMNLLTAVILMIIIAFWSGQATTVIDEVQTDSPAYEAGLQAGDEIVAVNGEKIDDWEEILSLIGAGEGAETDITVMRDGREATFSTQPEYNEEAGRAMVGISARVSHNLFTAIGDGVKNTGEMTVMMYDIIKQLITGQVSTQELSGPVGIVYMVNDTARAGVIYVVYLSALLSLNLAVMNMLPFPALDGGRLLFLLIRKITGKKVTDEMEGKIHFIGIVLLMALMVYVTWNDIVRFIVPLFS</sequence>
<accession>A0A9D1N740</accession>
<dbReference type="NCBIfam" id="TIGR00054">
    <property type="entry name" value="RIP metalloprotease RseP"/>
    <property type="match status" value="1"/>
</dbReference>
<dbReference type="PANTHER" id="PTHR42837">
    <property type="entry name" value="REGULATOR OF SIGMA-E PROTEASE RSEP"/>
    <property type="match status" value="1"/>
</dbReference>
<comment type="caution">
    <text evidence="13">The sequence shown here is derived from an EMBL/GenBank/DDBJ whole genome shotgun (WGS) entry which is preliminary data.</text>
</comment>
<gene>
    <name evidence="13" type="primary">rseP</name>
    <name evidence="13" type="ORF">IAD25_03895</name>
</gene>
<keyword evidence="9 11" id="KW-0482">Metalloprotease</keyword>
<organism evidence="13 14">
    <name type="scientific">Candidatus Allocopromorpha excrementipullorum</name>
    <dbReference type="NCBI Taxonomy" id="2840743"/>
    <lineage>
        <taxon>Bacteria</taxon>
        <taxon>Bacillati</taxon>
        <taxon>Bacillota</taxon>
        <taxon>Clostridia</taxon>
        <taxon>Eubacteriales</taxon>
        <taxon>Eubacteriaceae</taxon>
        <taxon>Eubacteriaceae incertae sedis</taxon>
        <taxon>Candidatus Allocopromorpha</taxon>
    </lineage>
</organism>
<evidence type="ECO:0000256" key="10">
    <source>
        <dbReference type="ARBA" id="ARBA00023136"/>
    </source>
</evidence>
<evidence type="ECO:0000256" key="2">
    <source>
        <dbReference type="ARBA" id="ARBA00004141"/>
    </source>
</evidence>
<keyword evidence="10 11" id="KW-0472">Membrane</keyword>
<evidence type="ECO:0000256" key="11">
    <source>
        <dbReference type="RuleBase" id="RU362031"/>
    </source>
</evidence>
<keyword evidence="4" id="KW-0645">Protease</keyword>
<feature type="transmembrane region" description="Helical" evidence="11">
    <location>
        <begin position="257"/>
        <end position="277"/>
    </location>
</feature>
<dbReference type="EC" id="3.4.24.-" evidence="11"/>
<name>A0A9D1N740_9FIRM</name>
<dbReference type="InterPro" id="IPR001478">
    <property type="entry name" value="PDZ"/>
</dbReference>
<dbReference type="Gene3D" id="2.30.42.10">
    <property type="match status" value="1"/>
</dbReference>
<dbReference type="InterPro" id="IPR041489">
    <property type="entry name" value="PDZ_6"/>
</dbReference>
<proteinExistence type="inferred from homology"/>
<comment type="cofactor">
    <cofactor evidence="1 11">
        <name>Zn(2+)</name>
        <dbReference type="ChEBI" id="CHEBI:29105"/>
    </cofactor>
</comment>
<evidence type="ECO:0000256" key="7">
    <source>
        <dbReference type="ARBA" id="ARBA00022833"/>
    </source>
</evidence>
<dbReference type="InterPro" id="IPR036034">
    <property type="entry name" value="PDZ_sf"/>
</dbReference>
<dbReference type="Pfam" id="PF02163">
    <property type="entry name" value="Peptidase_M50"/>
    <property type="match status" value="1"/>
</dbReference>
<evidence type="ECO:0000313" key="13">
    <source>
        <dbReference type="EMBL" id="HIU95836.1"/>
    </source>
</evidence>